<dbReference type="PANTHER" id="PTHR45266">
    <property type="entry name" value="OXALOACETATE DECARBOXYLASE ALPHA CHAIN"/>
    <property type="match status" value="1"/>
</dbReference>
<dbReference type="RefSeq" id="WP_013681832.1">
    <property type="nucleotide sequence ID" value="NC_015318.1"/>
</dbReference>
<evidence type="ECO:0000256" key="1">
    <source>
        <dbReference type="ARBA" id="ARBA00023267"/>
    </source>
</evidence>
<reference evidence="3 4" key="1">
    <citation type="journal article" date="2011" name="Stand. Genomic Sci.">
        <title>Complete genome sequence of the thermophilic sulfur-reducer Hippea maritima type strain (MH(2)).</title>
        <authorList>
            <person name="Huntemann M."/>
            <person name="Lu M."/>
            <person name="Nolan M."/>
            <person name="Lapidus A."/>
            <person name="Lucas S."/>
            <person name="Hammon N."/>
            <person name="Deshpande S."/>
            <person name="Cheng J.F."/>
            <person name="Tapia R."/>
            <person name="Han C."/>
            <person name="Goodwin L."/>
            <person name="Pitluck S."/>
            <person name="Liolios K."/>
            <person name="Pagani I."/>
            <person name="Ivanova N."/>
            <person name="Ovchinikova G."/>
            <person name="Pati A."/>
            <person name="Chen A."/>
            <person name="Palaniappan K."/>
            <person name="Land M."/>
            <person name="Hauser L."/>
            <person name="Jeffries C.D."/>
            <person name="Detter J.C."/>
            <person name="Brambilla E.M."/>
            <person name="Rohde M."/>
            <person name="Spring S."/>
            <person name="Goker M."/>
            <person name="Woyke T."/>
            <person name="Bristow J."/>
            <person name="Eisen J.A."/>
            <person name="Markowitz V."/>
            <person name="Hugenholtz P."/>
            <person name="Kyrpides N.C."/>
            <person name="Klenk H.P."/>
            <person name="Mavromatis K."/>
        </authorList>
    </citation>
    <scope>NUCLEOTIDE SEQUENCE [LARGE SCALE GENOMIC DNA]</scope>
    <source>
        <strain evidence="4">ATCC 700847 / DSM 10411 / MH2</strain>
    </source>
</reference>
<keyword evidence="1" id="KW-0092">Biotin</keyword>
<dbReference type="FunFam" id="2.40.50.100:FF:000003">
    <property type="entry name" value="Acetyl-CoA carboxylase biotin carboxyl carrier protein"/>
    <property type="match status" value="1"/>
</dbReference>
<dbReference type="CDD" id="cd06850">
    <property type="entry name" value="biotinyl_domain"/>
    <property type="match status" value="1"/>
</dbReference>
<dbReference type="InParanoid" id="F2LVK7"/>
<dbReference type="OrthoDB" id="9812676at2"/>
<organism evidence="3 4">
    <name type="scientific">Hippea maritima (strain ATCC 700847 / DSM 10411 / MH2)</name>
    <dbReference type="NCBI Taxonomy" id="760142"/>
    <lineage>
        <taxon>Bacteria</taxon>
        <taxon>Pseudomonadati</taxon>
        <taxon>Campylobacterota</taxon>
        <taxon>Desulfurellia</taxon>
        <taxon>Desulfurellales</taxon>
        <taxon>Hippeaceae</taxon>
        <taxon>Hippea</taxon>
    </lineage>
</organism>
<dbReference type="AlphaFoldDB" id="F2LVK7"/>
<dbReference type="PROSITE" id="PS50968">
    <property type="entry name" value="BIOTINYL_LIPOYL"/>
    <property type="match status" value="1"/>
</dbReference>
<dbReference type="STRING" id="760142.Hipma_0821"/>
<name>F2LVK7_HIPMA</name>
<evidence type="ECO:0000259" key="2">
    <source>
        <dbReference type="PROSITE" id="PS50968"/>
    </source>
</evidence>
<dbReference type="KEGG" id="hmr:Hipma_0821"/>
<dbReference type="InterPro" id="IPR011053">
    <property type="entry name" value="Single_hybrid_motif"/>
</dbReference>
<dbReference type="eggNOG" id="COG4770">
    <property type="taxonomic scope" value="Bacteria"/>
</dbReference>
<sequence length="167" mass="18873">MYIATLDNVEYKIDVKEIEPNKFEVIIDEKSYIVDAQLTESSVYSLIINGKSYEVNLDYKDGLYYVYNEGDLFKIEVMDELKKRMLEKRGGAGGLEGAYTLKSEMPGKIIDVKVNEGDEVKEGDIVLILEAMKMQNEIRSPKDGKVTEVFVEAGEVIEAEAKLVTIE</sequence>
<dbReference type="Gene3D" id="2.40.50.100">
    <property type="match status" value="1"/>
</dbReference>
<dbReference type="InterPro" id="IPR000089">
    <property type="entry name" value="Biotin_lipoyl"/>
</dbReference>
<reference evidence="4" key="2">
    <citation type="submission" date="2011-03" db="EMBL/GenBank/DDBJ databases">
        <title>The complete genome of Hippea maritima DSM 10411.</title>
        <authorList>
            <consortium name="US DOE Joint Genome Institute (JGI-PGF)"/>
            <person name="Lucas S."/>
            <person name="Copeland A."/>
            <person name="Lapidus A."/>
            <person name="Bruce D."/>
            <person name="Goodwin L."/>
            <person name="Pitluck S."/>
            <person name="Peters L."/>
            <person name="Kyrpides N."/>
            <person name="Mavromatis K."/>
            <person name="Pagani I."/>
            <person name="Ivanova N."/>
            <person name="Mikhailova N."/>
            <person name="Lu M."/>
            <person name="Detter J.C."/>
            <person name="Tapia R."/>
            <person name="Han C."/>
            <person name="Land M."/>
            <person name="Hauser L."/>
            <person name="Markowitz V."/>
            <person name="Cheng J.-F."/>
            <person name="Hugenholtz P."/>
            <person name="Woyke T."/>
            <person name="Wu D."/>
            <person name="Spring S."/>
            <person name="Schroeder M."/>
            <person name="Brambilla E."/>
            <person name="Klenk H.-P."/>
            <person name="Eisen J.A."/>
        </authorList>
    </citation>
    <scope>NUCLEOTIDE SEQUENCE [LARGE SCALE GENOMIC DNA]</scope>
    <source>
        <strain evidence="4">ATCC 700847 / DSM 10411 / MH2</strain>
    </source>
</reference>
<dbReference type="InterPro" id="IPR001882">
    <property type="entry name" value="Biotin_BS"/>
</dbReference>
<proteinExistence type="predicted"/>
<gene>
    <name evidence="3" type="ordered locus">Hipma_0821</name>
</gene>
<evidence type="ECO:0000313" key="4">
    <source>
        <dbReference type="Proteomes" id="UP000008139"/>
    </source>
</evidence>
<dbReference type="Proteomes" id="UP000008139">
    <property type="component" value="Chromosome"/>
</dbReference>
<dbReference type="PROSITE" id="PS00188">
    <property type="entry name" value="BIOTIN"/>
    <property type="match status" value="1"/>
</dbReference>
<accession>F2LVK7</accession>
<keyword evidence="4" id="KW-1185">Reference proteome</keyword>
<dbReference type="InterPro" id="IPR050709">
    <property type="entry name" value="Biotin_Carboxyl_Carrier/Decarb"/>
</dbReference>
<dbReference type="HOGENOM" id="CLU_016733_5_1_7"/>
<dbReference type="Pfam" id="PF00364">
    <property type="entry name" value="Biotin_lipoyl"/>
    <property type="match status" value="1"/>
</dbReference>
<feature type="domain" description="Lipoyl-binding" evidence="2">
    <location>
        <begin position="92"/>
        <end position="167"/>
    </location>
</feature>
<dbReference type="SUPFAM" id="SSF51230">
    <property type="entry name" value="Single hybrid motif"/>
    <property type="match status" value="1"/>
</dbReference>
<evidence type="ECO:0000313" key="3">
    <source>
        <dbReference type="EMBL" id="AEA33791.1"/>
    </source>
</evidence>
<dbReference type="EMBL" id="CP002606">
    <property type="protein sequence ID" value="AEA33791.1"/>
    <property type="molecule type" value="Genomic_DNA"/>
</dbReference>
<protein>
    <submittedName>
        <fullName evidence="3">Biotin/lipoyl attachment domain-containing protein</fullName>
    </submittedName>
</protein>
<dbReference type="PANTHER" id="PTHR45266:SF3">
    <property type="entry name" value="OXALOACETATE DECARBOXYLASE ALPHA CHAIN"/>
    <property type="match status" value="1"/>
</dbReference>